<dbReference type="PROSITE" id="PS51257">
    <property type="entry name" value="PROKAR_LIPOPROTEIN"/>
    <property type="match status" value="1"/>
</dbReference>
<protein>
    <submittedName>
        <fullName evidence="3">Peptidase propeptide and YPEB domain-containing protein</fullName>
    </submittedName>
</protein>
<dbReference type="Gene3D" id="3.10.450.40">
    <property type="match status" value="1"/>
</dbReference>
<dbReference type="Proteomes" id="UP000198614">
    <property type="component" value="Unassembled WGS sequence"/>
</dbReference>
<proteinExistence type="predicted"/>
<name>A0A1G7Y9I8_9ACTN</name>
<sequence length="234" mass="25070">MRRSPHPRTVRRRGRHGLPALLLAAGVALTGCTDYRLEPPTEVLPQLEFPYDEAFAKARHEVPDSRPFSLGLRDSDAPAPVWYGRVVTPDGTVHEVRMDAVRGRVLGASVPAGQSASAKARAAALTERARLLPSEAVGRVKEPYFGKVTQIELSEGRMKAVVWRITVAAIRQDDLRTYQVDAVTGEVLSVREGGPAARATVAPPSTALPTPPTVSPPEPPSGPPSTPAPYEPSP</sequence>
<feature type="domain" description="PepSY" evidence="2">
    <location>
        <begin position="144"/>
        <end position="190"/>
    </location>
</feature>
<accession>A0A1G7Y9I8</accession>
<feature type="region of interest" description="Disordered" evidence="1">
    <location>
        <begin position="192"/>
        <end position="234"/>
    </location>
</feature>
<dbReference type="InterPro" id="IPR025711">
    <property type="entry name" value="PepSY"/>
</dbReference>
<evidence type="ECO:0000259" key="2">
    <source>
        <dbReference type="Pfam" id="PF03413"/>
    </source>
</evidence>
<feature type="compositionally biased region" description="Low complexity" evidence="1">
    <location>
        <begin position="199"/>
        <end position="208"/>
    </location>
</feature>
<dbReference type="Pfam" id="PF03413">
    <property type="entry name" value="PepSY"/>
    <property type="match status" value="2"/>
</dbReference>
<evidence type="ECO:0000256" key="1">
    <source>
        <dbReference type="SAM" id="MobiDB-lite"/>
    </source>
</evidence>
<reference evidence="3 4" key="1">
    <citation type="submission" date="2016-10" db="EMBL/GenBank/DDBJ databases">
        <authorList>
            <person name="de Groot N.N."/>
        </authorList>
    </citation>
    <scope>NUCLEOTIDE SEQUENCE [LARGE SCALE GENOMIC DNA]</scope>
    <source>
        <strain evidence="3 4">CGMCC 4.1859</strain>
    </source>
</reference>
<dbReference type="EMBL" id="FNAX01000037">
    <property type="protein sequence ID" value="SDG92996.1"/>
    <property type="molecule type" value="Genomic_DNA"/>
</dbReference>
<gene>
    <name evidence="3" type="ORF">SAMN05216260_13727</name>
</gene>
<feature type="compositionally biased region" description="Pro residues" evidence="1">
    <location>
        <begin position="209"/>
        <end position="234"/>
    </location>
</feature>
<organism evidence="3 4">
    <name type="scientific">Streptomyces griseoaurantiacus</name>
    <dbReference type="NCBI Taxonomy" id="68213"/>
    <lineage>
        <taxon>Bacteria</taxon>
        <taxon>Bacillati</taxon>
        <taxon>Actinomycetota</taxon>
        <taxon>Actinomycetes</taxon>
        <taxon>Kitasatosporales</taxon>
        <taxon>Streptomycetaceae</taxon>
        <taxon>Streptomyces</taxon>
        <taxon>Streptomyces aurantiacus group</taxon>
    </lineage>
</organism>
<evidence type="ECO:0000313" key="3">
    <source>
        <dbReference type="EMBL" id="SDG92996.1"/>
    </source>
</evidence>
<feature type="domain" description="PepSY" evidence="2">
    <location>
        <begin position="51"/>
        <end position="107"/>
    </location>
</feature>
<evidence type="ECO:0000313" key="4">
    <source>
        <dbReference type="Proteomes" id="UP000198614"/>
    </source>
</evidence>
<dbReference type="AlphaFoldDB" id="A0A1G7Y9I8"/>
<dbReference type="OrthoDB" id="4249677at2"/>